<keyword evidence="2" id="KW-1185">Reference proteome</keyword>
<dbReference type="EMBL" id="VRMN01000003">
    <property type="protein sequence ID" value="KAA8495502.1"/>
    <property type="molecule type" value="Genomic_DNA"/>
</dbReference>
<name>A0A5J4YXB0_PORPP</name>
<dbReference type="SUPFAM" id="SSF48452">
    <property type="entry name" value="TPR-like"/>
    <property type="match status" value="1"/>
</dbReference>
<dbReference type="OrthoDB" id="414698at2759"/>
<evidence type="ECO:0008006" key="3">
    <source>
        <dbReference type="Google" id="ProtNLM"/>
    </source>
</evidence>
<dbReference type="Pfam" id="PF06041">
    <property type="entry name" value="DUF924"/>
    <property type="match status" value="1"/>
</dbReference>
<reference evidence="2" key="1">
    <citation type="journal article" date="2019" name="Nat. Commun.">
        <title>Expansion of phycobilisome linker gene families in mesophilic red algae.</title>
        <authorList>
            <person name="Lee J."/>
            <person name="Kim D."/>
            <person name="Bhattacharya D."/>
            <person name="Yoon H.S."/>
        </authorList>
    </citation>
    <scope>NUCLEOTIDE SEQUENCE [LARGE SCALE GENOMIC DNA]</scope>
    <source>
        <strain evidence="2">CCMP 1328</strain>
    </source>
</reference>
<dbReference type="InterPro" id="IPR011990">
    <property type="entry name" value="TPR-like_helical_dom_sf"/>
</dbReference>
<evidence type="ECO:0000313" key="1">
    <source>
        <dbReference type="EMBL" id="KAA8495502.1"/>
    </source>
</evidence>
<dbReference type="OMA" id="FPRNCFR"/>
<gene>
    <name evidence="1" type="ORF">FVE85_1657</name>
</gene>
<dbReference type="Gene3D" id="1.20.58.320">
    <property type="entry name" value="TPR-like"/>
    <property type="match status" value="1"/>
</dbReference>
<protein>
    <recommendedName>
        <fullName evidence="3">DUF924 domain-containing protein</fullName>
    </recommendedName>
</protein>
<proteinExistence type="predicted"/>
<dbReference type="Proteomes" id="UP000324585">
    <property type="component" value="Unassembled WGS sequence"/>
</dbReference>
<comment type="caution">
    <text evidence="1">The sequence shown here is derived from an EMBL/GenBank/DDBJ whole genome shotgun (WGS) entry which is preliminary data.</text>
</comment>
<organism evidence="1 2">
    <name type="scientific">Porphyridium purpureum</name>
    <name type="common">Red alga</name>
    <name type="synonym">Porphyridium cruentum</name>
    <dbReference type="NCBI Taxonomy" id="35688"/>
    <lineage>
        <taxon>Eukaryota</taxon>
        <taxon>Rhodophyta</taxon>
        <taxon>Bangiophyceae</taxon>
        <taxon>Porphyridiales</taxon>
        <taxon>Porphyridiaceae</taxon>
        <taxon>Porphyridium</taxon>
    </lineage>
</organism>
<accession>A0A5J4YXB0</accession>
<dbReference type="Gene3D" id="1.25.40.10">
    <property type="entry name" value="Tetratricopeptide repeat domain"/>
    <property type="match status" value="1"/>
</dbReference>
<sequence length="246" mass="28402">MRLRSAFHTECRQRRDWTIMFHRPCAFTPASPLSGMPTPGDVLKFWYPDPDTQARPDHARWFQGGEELDRQIAQRFGGLCDALRDNHGQRAALVTSWQTEHGPAGVLALTIVADQFFRNVFRKTATAFEGDRLALCCAKMSMERMYDAKTYGRYGRSFGVILPLMHSENLHDHDLLESRFKLYRSLDLENHGEDMALSYDGEQEFERKHRVILERFGRYPHRNAVLGRVSSQAEIEFLVDSDSFGQ</sequence>
<dbReference type="InterPro" id="IPR010323">
    <property type="entry name" value="DUF924"/>
</dbReference>
<dbReference type="AlphaFoldDB" id="A0A5J4YXB0"/>
<evidence type="ECO:0000313" key="2">
    <source>
        <dbReference type="Proteomes" id="UP000324585"/>
    </source>
</evidence>